<evidence type="ECO:0000256" key="2">
    <source>
        <dbReference type="ARBA" id="ARBA00004613"/>
    </source>
</evidence>
<organism evidence="17 18">
    <name type="scientific">Agrocybe chaxingu</name>
    <dbReference type="NCBI Taxonomy" id="84603"/>
    <lineage>
        <taxon>Eukaryota</taxon>
        <taxon>Fungi</taxon>
        <taxon>Dikarya</taxon>
        <taxon>Basidiomycota</taxon>
        <taxon>Agaricomycotina</taxon>
        <taxon>Agaricomycetes</taxon>
        <taxon>Agaricomycetidae</taxon>
        <taxon>Agaricales</taxon>
        <taxon>Agaricineae</taxon>
        <taxon>Strophariaceae</taxon>
        <taxon>Agrocybe</taxon>
    </lineage>
</organism>
<dbReference type="Gene3D" id="3.30.560.10">
    <property type="entry name" value="Glucose Oxidase, domain 3"/>
    <property type="match status" value="1"/>
</dbReference>
<keyword evidence="18" id="KW-1185">Reference proteome</keyword>
<dbReference type="Pfam" id="PF05199">
    <property type="entry name" value="GMC_oxred_C"/>
    <property type="match status" value="1"/>
</dbReference>
<reference evidence="17" key="1">
    <citation type="submission" date="2022-07" db="EMBL/GenBank/DDBJ databases">
        <title>Genome Sequence of Agrocybe chaxingu.</title>
        <authorList>
            <person name="Buettner E."/>
        </authorList>
    </citation>
    <scope>NUCLEOTIDE SEQUENCE</scope>
    <source>
        <strain evidence="17">MP-N11</strain>
    </source>
</reference>
<evidence type="ECO:0000256" key="6">
    <source>
        <dbReference type="ARBA" id="ARBA00022525"/>
    </source>
</evidence>
<dbReference type="InterPro" id="IPR012132">
    <property type="entry name" value="GMC_OxRdtase"/>
</dbReference>
<dbReference type="EMBL" id="JANKHO010000280">
    <property type="protein sequence ID" value="KAJ3512118.1"/>
    <property type="molecule type" value="Genomic_DNA"/>
</dbReference>
<evidence type="ECO:0000256" key="7">
    <source>
        <dbReference type="ARBA" id="ARBA00022630"/>
    </source>
</evidence>
<dbReference type="InterPro" id="IPR007867">
    <property type="entry name" value="GMC_OxRtase_C"/>
</dbReference>
<evidence type="ECO:0000256" key="3">
    <source>
        <dbReference type="ARBA" id="ARBA00010790"/>
    </source>
</evidence>
<comment type="subunit">
    <text evidence="4">Monomer.</text>
</comment>
<dbReference type="InterPro" id="IPR036188">
    <property type="entry name" value="FAD/NAD-bd_sf"/>
</dbReference>
<proteinExistence type="inferred from homology"/>
<keyword evidence="7" id="KW-0285">Flavoprotein</keyword>
<comment type="catalytic activity">
    <reaction evidence="11">
        <text>pyranose + acceptor = pyranos-2,3-diulose + reduced acceptor.</text>
        <dbReference type="EC" id="1.1.99.29"/>
    </reaction>
</comment>
<evidence type="ECO:0000256" key="9">
    <source>
        <dbReference type="ARBA" id="ARBA00024699"/>
    </source>
</evidence>
<evidence type="ECO:0000256" key="15">
    <source>
        <dbReference type="SAM" id="SignalP"/>
    </source>
</evidence>
<comment type="catalytic activity">
    <reaction evidence="10">
        <text>pyranose + acceptor = pyranos-2-ulose + reduced acceptor.</text>
        <dbReference type="EC" id="1.1.99.29"/>
    </reaction>
</comment>
<dbReference type="GO" id="GO:0033718">
    <property type="term" value="F:pyranose dehydrogenase (acceptor) activity"/>
    <property type="evidence" value="ECO:0007669"/>
    <property type="project" value="UniProtKB-EC"/>
</dbReference>
<protein>
    <recommendedName>
        <fullName evidence="5">pyranose dehydrogenase (acceptor)</fullName>
        <ecNumber evidence="5">1.1.99.29</ecNumber>
    </recommendedName>
</protein>
<dbReference type="Proteomes" id="UP001148786">
    <property type="component" value="Unassembled WGS sequence"/>
</dbReference>
<evidence type="ECO:0000313" key="17">
    <source>
        <dbReference type="EMBL" id="KAJ3512118.1"/>
    </source>
</evidence>
<evidence type="ECO:0000256" key="11">
    <source>
        <dbReference type="ARBA" id="ARBA00034010"/>
    </source>
</evidence>
<evidence type="ECO:0000259" key="16">
    <source>
        <dbReference type="PROSITE" id="PS00624"/>
    </source>
</evidence>
<gene>
    <name evidence="17" type="ORF">NLJ89_g3708</name>
</gene>
<dbReference type="GO" id="GO:0005576">
    <property type="term" value="C:extracellular region"/>
    <property type="evidence" value="ECO:0007669"/>
    <property type="project" value="UniProtKB-SubCell"/>
</dbReference>
<dbReference type="PROSITE" id="PS00624">
    <property type="entry name" value="GMC_OXRED_2"/>
    <property type="match status" value="1"/>
</dbReference>
<dbReference type="InterPro" id="IPR000172">
    <property type="entry name" value="GMC_OxRdtase_N"/>
</dbReference>
<evidence type="ECO:0000256" key="5">
    <source>
        <dbReference type="ARBA" id="ARBA00013177"/>
    </source>
</evidence>
<dbReference type="SUPFAM" id="SSF51905">
    <property type="entry name" value="FAD/NAD(P)-binding domain"/>
    <property type="match status" value="1"/>
</dbReference>
<name>A0A9W8KAP5_9AGAR</name>
<feature type="signal peptide" evidence="15">
    <location>
        <begin position="1"/>
        <end position="21"/>
    </location>
</feature>
<evidence type="ECO:0000256" key="1">
    <source>
        <dbReference type="ARBA" id="ARBA00001974"/>
    </source>
</evidence>
<feature type="domain" description="Glucose-methanol-choline oxidoreductase N-terminal" evidence="16">
    <location>
        <begin position="328"/>
        <end position="342"/>
    </location>
</feature>
<keyword evidence="6" id="KW-0964">Secreted</keyword>
<comment type="caution">
    <text evidence="17">The sequence shown here is derived from an EMBL/GenBank/DDBJ whole genome shotgun (WGS) entry which is preliminary data.</text>
</comment>
<keyword evidence="15" id="KW-0732">Signal</keyword>
<feature type="chain" id="PRO_5040792288" description="pyranose dehydrogenase (acceptor)" evidence="15">
    <location>
        <begin position="22"/>
        <end position="930"/>
    </location>
</feature>
<evidence type="ECO:0000313" key="18">
    <source>
        <dbReference type="Proteomes" id="UP001148786"/>
    </source>
</evidence>
<dbReference type="EC" id="1.1.99.29" evidence="5"/>
<comment type="subcellular location">
    <subcellularLocation>
        <location evidence="2">Secreted</location>
    </subcellularLocation>
</comment>
<comment type="catalytic activity">
    <reaction evidence="12">
        <text>pyranose + acceptor = pyranos-3-ulose + reduced acceptor.</text>
        <dbReference type="EC" id="1.1.99.29"/>
    </reaction>
</comment>
<comment type="catalytic activity">
    <reaction evidence="13">
        <text>a pyranoside + acceptor = a pyranosid-3-ulose + reduced acceptor.</text>
        <dbReference type="EC" id="1.1.99.29"/>
    </reaction>
</comment>
<dbReference type="SUPFAM" id="SSF54373">
    <property type="entry name" value="FAD-linked reductases, C-terminal domain"/>
    <property type="match status" value="1"/>
</dbReference>
<sequence length="930" mass="102477">MRLLYKLAILHVLSLLHSSGAVILSGRDLPHVATTNYDFVIVGGGTAGNVVANRLTENPNFNVLVLEAGPGQVRFVEISRSDIYYQYSSDAGVLALQVPFLCTTTTPQTLWDWNYTTVAQSGLNGASVGYPRGHVLGGTSSVNCLVYTRGSKADFDRYANFTGDEGWSWDNMLPYFKKSEKFTPPSDRHNTTGQYDPSVHGFDGLNSVSLPGAPTAIDDRFEAAIDQLGGEFTRNLDTNSGSPLGFGWSQAVVDGPSASRSSSSTGYLAREFLLRPNLHVLVNAQVSRVISEGTQDRVPEFKTVEFRLNGGDTLFTASASKELILSAGATNTPQVLMNSGIGSPSHLSEHGIQSIVDLPDVGENLFDHPIITLSWRVDANTTYDDYKRDSALQDEALQTWKDTRQGVYANGISQHIGFFRVPDNSSIFGNATNPASGPGSPHFEIFVSNFLLGATPPEGNYLSISTILLTPGDNARGSVKLNSSDPFAVPLIDAGLLADNSTDVALMREAVKSVLRLASAPAWEDYIIEAADSTQPGLNATDAELDAFIRTNTRSAYHVVGTSRITRKGAEGGVVDPDFKLKKAAGLRIVDASVLPATTDDEFFRCLSPADLINYAKTQRVAYAAVSSYVQRAFAVSRLLSRFFTPIEIGNFRYWQSYTGMFISGSTALQFFDRSFYPDSDLDLYVEHRYRVPIVAWLLSIGYAFVPRKGFEDQTVQEALAHQIPCEHGEKGVFFESKSEGYFGRGVANVYNFHKYNPDRKIQLITSHHAPLEIILNFHSTCVMNIITHDKAYSLYPRGTFEERRSLIYSTEGSRQENARKKYAERGWTMMKQLSSEELNDPSSAFARGGRHVGDSSCWTIAIPPLLGLDLPHSFIESNSWDLQYNNEREPVMNFSIVVTHKLRHSYLVAGRALQAYLWPLLSDNESPQK</sequence>
<evidence type="ECO:0000256" key="12">
    <source>
        <dbReference type="ARBA" id="ARBA00034029"/>
    </source>
</evidence>
<dbReference type="GO" id="GO:0050660">
    <property type="term" value="F:flavin adenine dinucleotide binding"/>
    <property type="evidence" value="ECO:0007669"/>
    <property type="project" value="InterPro"/>
</dbReference>
<dbReference type="PANTHER" id="PTHR11552:SF147">
    <property type="entry name" value="CHOLINE DEHYDROGENASE, MITOCHONDRIAL"/>
    <property type="match status" value="1"/>
</dbReference>
<dbReference type="Pfam" id="PF00732">
    <property type="entry name" value="GMC_oxred_N"/>
    <property type="match status" value="1"/>
</dbReference>
<dbReference type="AlphaFoldDB" id="A0A9W8KAP5"/>
<keyword evidence="8" id="KW-0274">FAD</keyword>
<comment type="cofactor">
    <cofactor evidence="1">
        <name>FAD</name>
        <dbReference type="ChEBI" id="CHEBI:57692"/>
    </cofactor>
</comment>
<evidence type="ECO:0000256" key="8">
    <source>
        <dbReference type="ARBA" id="ARBA00022827"/>
    </source>
</evidence>
<evidence type="ECO:0000256" key="4">
    <source>
        <dbReference type="ARBA" id="ARBA00011245"/>
    </source>
</evidence>
<evidence type="ECO:0000256" key="13">
    <source>
        <dbReference type="ARBA" id="ARBA00034050"/>
    </source>
</evidence>
<evidence type="ECO:0000256" key="10">
    <source>
        <dbReference type="ARBA" id="ARBA00033986"/>
    </source>
</evidence>
<dbReference type="PANTHER" id="PTHR11552">
    <property type="entry name" value="GLUCOSE-METHANOL-CHOLINE GMC OXIDOREDUCTASE"/>
    <property type="match status" value="1"/>
</dbReference>
<dbReference type="OrthoDB" id="269227at2759"/>
<comment type="function">
    <text evidence="9">Catalyzes the single-oxidation or sequential double oxidation reaction of carbohydrates primarily at carbon-2 and/or carbon-3 with the concomitant reduction of the flavin. The enzyme exhibits a broad sugar substrate specificity, oxidizing different aldopyranoses to the corresponding C-1, C-2, C-3 or C-1,2, C-2,3 and C-3,4 (di)dehydro sugars with substrate-specific regioselectivity. Accepts only a narrow range of electron acceptors such as substituted benzoquinones and complexed metal ions and reacts extremely slowly with O(2) as acceptor. May play a role in the natural recycling of plant matter by oxidizing all major monosaccharides in lignocellulose and by reducing quinone compounds or reactive radical species generated during lignin depolymerization.</text>
</comment>
<evidence type="ECO:0000256" key="14">
    <source>
        <dbReference type="ARBA" id="ARBA00034059"/>
    </source>
</evidence>
<accession>A0A9W8KAP5</accession>
<comment type="similarity">
    <text evidence="3">Belongs to the GMC oxidoreductase family.</text>
</comment>
<comment type="catalytic activity">
    <reaction evidence="14">
        <text>a pyranoside + acceptor = a pyranosid-3,4-diulose + reduced acceptor.</text>
        <dbReference type="EC" id="1.1.99.29"/>
    </reaction>
</comment>
<dbReference type="Gene3D" id="3.50.50.60">
    <property type="entry name" value="FAD/NAD(P)-binding domain"/>
    <property type="match status" value="1"/>
</dbReference>